<proteinExistence type="inferred from homology"/>
<dbReference type="RefSeq" id="XP_056560729.1">
    <property type="nucleotide sequence ID" value="XM_056694000.1"/>
</dbReference>
<dbReference type="AlphaFoldDB" id="A0A9W9VV97"/>
<evidence type="ECO:0000256" key="2">
    <source>
        <dbReference type="ARBA" id="ARBA00006921"/>
    </source>
</evidence>
<dbReference type="Proteomes" id="UP001147782">
    <property type="component" value="Unassembled WGS sequence"/>
</dbReference>
<keyword evidence="6" id="KW-0186">Copper</keyword>
<dbReference type="GO" id="GO:0005375">
    <property type="term" value="F:copper ion transmembrane transporter activity"/>
    <property type="evidence" value="ECO:0007669"/>
    <property type="project" value="UniProtKB-UniRule"/>
</dbReference>
<dbReference type="EMBL" id="JAPZBS010000001">
    <property type="protein sequence ID" value="KAJ5390001.1"/>
    <property type="molecule type" value="Genomic_DNA"/>
</dbReference>
<dbReference type="GO" id="GO:0016020">
    <property type="term" value="C:membrane"/>
    <property type="evidence" value="ECO:0007669"/>
    <property type="project" value="UniProtKB-SubCell"/>
</dbReference>
<comment type="similarity">
    <text evidence="2 6">Belongs to the copper transporter (Ctr) (TC 1.A.56) family. SLC31A subfamily.</text>
</comment>
<keyword evidence="3 6" id="KW-0812">Transmembrane</keyword>
<dbReference type="OrthoDB" id="161814at2759"/>
<gene>
    <name evidence="7" type="ORF">N7496_001069</name>
</gene>
<feature type="transmembrane region" description="Helical" evidence="6">
    <location>
        <begin position="217"/>
        <end position="235"/>
    </location>
</feature>
<keyword evidence="4 6" id="KW-1133">Transmembrane helix</keyword>
<reference evidence="7" key="1">
    <citation type="submission" date="2022-11" db="EMBL/GenBank/DDBJ databases">
        <authorList>
            <person name="Petersen C."/>
        </authorList>
    </citation>
    <scope>NUCLEOTIDE SEQUENCE</scope>
    <source>
        <strain evidence="7">IBT 29864</strain>
    </source>
</reference>
<dbReference type="Pfam" id="PF04145">
    <property type="entry name" value="Ctr"/>
    <property type="match status" value="1"/>
</dbReference>
<evidence type="ECO:0000256" key="3">
    <source>
        <dbReference type="ARBA" id="ARBA00022692"/>
    </source>
</evidence>
<reference evidence="7" key="2">
    <citation type="journal article" date="2023" name="IMA Fungus">
        <title>Comparative genomic study of the Penicillium genus elucidates a diverse pangenome and 15 lateral gene transfer events.</title>
        <authorList>
            <person name="Petersen C."/>
            <person name="Sorensen T."/>
            <person name="Nielsen M.R."/>
            <person name="Sondergaard T.E."/>
            <person name="Sorensen J.L."/>
            <person name="Fitzpatrick D.A."/>
            <person name="Frisvad J.C."/>
            <person name="Nielsen K.L."/>
        </authorList>
    </citation>
    <scope>NUCLEOTIDE SEQUENCE</scope>
    <source>
        <strain evidence="7">IBT 29864</strain>
    </source>
</reference>
<evidence type="ECO:0000313" key="8">
    <source>
        <dbReference type="Proteomes" id="UP001147782"/>
    </source>
</evidence>
<accession>A0A9W9VV97</accession>
<evidence type="ECO:0000256" key="1">
    <source>
        <dbReference type="ARBA" id="ARBA00004141"/>
    </source>
</evidence>
<sequence length="254" mass="27412">MDSMESMTMTAVSTALAAMNTSSMTMPNMPSNASNAAAMPTMPSMDGFLSSSWHIRSRGMFAGSCIGTICLVLCLEFLRRMGREYDAFILHRASLRQAYLPGSASVIPVKRSGKKRKASRGTDPNCPCDCPRDDDEITTIPGRESSNAKLAGSNGVTPVATEGVHSLDGGAADRKSSDVLAPYRPSPTEQVIRALFHTVQFAVAYFIMLLAMYYNGYIIICIFIGAFLGSLIFSWEPLSLSKENDATQVTKCCG</sequence>
<keyword evidence="8" id="KW-1185">Reference proteome</keyword>
<keyword evidence="6" id="KW-0813">Transport</keyword>
<evidence type="ECO:0000256" key="4">
    <source>
        <dbReference type="ARBA" id="ARBA00022989"/>
    </source>
</evidence>
<comment type="subcellular location">
    <subcellularLocation>
        <location evidence="1 6">Membrane</location>
        <topology evidence="1 6">Multi-pass membrane protein</topology>
    </subcellularLocation>
</comment>
<keyword evidence="6" id="KW-0187">Copper transport</keyword>
<evidence type="ECO:0000313" key="7">
    <source>
        <dbReference type="EMBL" id="KAJ5390001.1"/>
    </source>
</evidence>
<evidence type="ECO:0000256" key="5">
    <source>
        <dbReference type="ARBA" id="ARBA00023136"/>
    </source>
</evidence>
<keyword evidence="6" id="KW-0406">Ion transport</keyword>
<dbReference type="PANTHER" id="PTHR12483:SF73">
    <property type="entry name" value="COPPER TRANSPORT PROTEIN CTR3"/>
    <property type="match status" value="1"/>
</dbReference>
<dbReference type="GeneID" id="81433177"/>
<dbReference type="InterPro" id="IPR007274">
    <property type="entry name" value="Cop_transporter"/>
</dbReference>
<comment type="caution">
    <text evidence="7">The sequence shown here is derived from an EMBL/GenBank/DDBJ whole genome shotgun (WGS) entry which is preliminary data.</text>
</comment>
<feature type="transmembrane region" description="Helical" evidence="6">
    <location>
        <begin position="60"/>
        <end position="78"/>
    </location>
</feature>
<keyword evidence="5 6" id="KW-0472">Membrane</keyword>
<organism evidence="7 8">
    <name type="scientific">Penicillium cataractarum</name>
    <dbReference type="NCBI Taxonomy" id="2100454"/>
    <lineage>
        <taxon>Eukaryota</taxon>
        <taxon>Fungi</taxon>
        <taxon>Dikarya</taxon>
        <taxon>Ascomycota</taxon>
        <taxon>Pezizomycotina</taxon>
        <taxon>Eurotiomycetes</taxon>
        <taxon>Eurotiomycetidae</taxon>
        <taxon>Eurotiales</taxon>
        <taxon>Aspergillaceae</taxon>
        <taxon>Penicillium</taxon>
    </lineage>
</organism>
<evidence type="ECO:0000256" key="6">
    <source>
        <dbReference type="RuleBase" id="RU367022"/>
    </source>
</evidence>
<name>A0A9W9VV97_9EURO</name>
<protein>
    <recommendedName>
        <fullName evidence="6">Copper transport protein</fullName>
    </recommendedName>
</protein>
<dbReference type="PANTHER" id="PTHR12483">
    <property type="entry name" value="SOLUTE CARRIER FAMILY 31 COPPER TRANSPORTERS"/>
    <property type="match status" value="1"/>
</dbReference>